<dbReference type="EMBL" id="CP001700">
    <property type="protein sequence ID" value="ACU76255.1"/>
    <property type="molecule type" value="Genomic_DNA"/>
</dbReference>
<evidence type="ECO:0008006" key="3">
    <source>
        <dbReference type="Google" id="ProtNLM"/>
    </source>
</evidence>
<dbReference type="InParanoid" id="C7Q9T6"/>
<protein>
    <recommendedName>
        <fullName evidence="3">Lipoprotein</fullName>
    </recommendedName>
</protein>
<gene>
    <name evidence="1" type="ordered locus">Caci_7429</name>
</gene>
<accession>C7Q9T6</accession>
<sequence>MAPRYGEPVKTHGGVTGTTVLTVLSIALTACGGSDSKVSIDKLQKAADAAVAAPANPCPLGFDVNAALKKAKVAGTATPAKGTDSGAKAVDADSATSASADSAFKQFGGAMITCTYSLSGGGSLEATVTGVQHPKAINLLAPLLQRDGHIASSDLTTVITQKLTAGKAVLTPGGGLAAIDKLDASGGDAILEVTTTADDPQTHHGPLVGEPLRELTETLGKQVRV</sequence>
<keyword evidence="2" id="KW-1185">Reference proteome</keyword>
<evidence type="ECO:0000313" key="2">
    <source>
        <dbReference type="Proteomes" id="UP000000851"/>
    </source>
</evidence>
<reference evidence="1 2" key="1">
    <citation type="journal article" date="2009" name="Stand. Genomic Sci.">
        <title>Complete genome sequence of Catenulispora acidiphila type strain (ID 139908).</title>
        <authorList>
            <person name="Copeland A."/>
            <person name="Lapidus A."/>
            <person name="Glavina Del Rio T."/>
            <person name="Nolan M."/>
            <person name="Lucas S."/>
            <person name="Chen F."/>
            <person name="Tice H."/>
            <person name="Cheng J.F."/>
            <person name="Bruce D."/>
            <person name="Goodwin L."/>
            <person name="Pitluck S."/>
            <person name="Mikhailova N."/>
            <person name="Pati A."/>
            <person name="Ivanova N."/>
            <person name="Mavromatis K."/>
            <person name="Chen A."/>
            <person name="Palaniappan K."/>
            <person name="Chain P."/>
            <person name="Land M."/>
            <person name="Hauser L."/>
            <person name="Chang Y.J."/>
            <person name="Jeffries C.D."/>
            <person name="Chertkov O."/>
            <person name="Brettin T."/>
            <person name="Detter J.C."/>
            <person name="Han C."/>
            <person name="Ali Z."/>
            <person name="Tindall B.J."/>
            <person name="Goker M."/>
            <person name="Bristow J."/>
            <person name="Eisen J.A."/>
            <person name="Markowitz V."/>
            <person name="Hugenholtz P."/>
            <person name="Kyrpides N.C."/>
            <person name="Klenk H.P."/>
        </authorList>
    </citation>
    <scope>NUCLEOTIDE SEQUENCE [LARGE SCALE GENOMIC DNA]</scope>
    <source>
        <strain evidence="2">DSM 44928 / JCM 14897 / NBRC 102108 / NRRL B-24433 / ID139908</strain>
    </source>
</reference>
<dbReference type="KEGG" id="cai:Caci_7429"/>
<evidence type="ECO:0000313" key="1">
    <source>
        <dbReference type="EMBL" id="ACU76255.1"/>
    </source>
</evidence>
<dbReference type="PROSITE" id="PS51257">
    <property type="entry name" value="PROKAR_LIPOPROTEIN"/>
    <property type="match status" value="1"/>
</dbReference>
<dbReference type="AlphaFoldDB" id="C7Q9T6"/>
<proteinExistence type="predicted"/>
<organism evidence="1 2">
    <name type="scientific">Catenulispora acidiphila (strain DSM 44928 / JCM 14897 / NBRC 102108 / NRRL B-24433 / ID139908)</name>
    <dbReference type="NCBI Taxonomy" id="479433"/>
    <lineage>
        <taxon>Bacteria</taxon>
        <taxon>Bacillati</taxon>
        <taxon>Actinomycetota</taxon>
        <taxon>Actinomycetes</taxon>
        <taxon>Catenulisporales</taxon>
        <taxon>Catenulisporaceae</taxon>
        <taxon>Catenulispora</taxon>
    </lineage>
</organism>
<dbReference type="Proteomes" id="UP000000851">
    <property type="component" value="Chromosome"/>
</dbReference>
<name>C7Q9T6_CATAD</name>
<dbReference type="HOGENOM" id="CLU_1228109_0_0_11"/>